<proteinExistence type="predicted"/>
<gene>
    <name evidence="2" type="ORF">S01H4_02670</name>
</gene>
<dbReference type="EMBL" id="BART01000602">
    <property type="protein sequence ID" value="GAG73761.1"/>
    <property type="molecule type" value="Genomic_DNA"/>
</dbReference>
<comment type="caution">
    <text evidence="2">The sequence shown here is derived from an EMBL/GenBank/DDBJ whole genome shotgun (WGS) entry which is preliminary data.</text>
</comment>
<sequence length="119" mass="13629">MADMLDDLYEDPQGDKSEEDYPSCPFLLKHAPLLHDFIRFDRYKGKPRKNGKVSFGCDGSHFVLSITDSDRQRSFTISCLGVQEGLQAIDQMISTKQIHWRNWGNPTPDEKPRKTGAKK</sequence>
<dbReference type="AlphaFoldDB" id="X1BNP8"/>
<accession>X1BNP8</accession>
<reference evidence="2" key="1">
    <citation type="journal article" date="2014" name="Front. Microbiol.">
        <title>High frequency of phylogenetically diverse reductive dehalogenase-homologous genes in deep subseafloor sedimentary metagenomes.</title>
        <authorList>
            <person name="Kawai M."/>
            <person name="Futagami T."/>
            <person name="Toyoda A."/>
            <person name="Takaki Y."/>
            <person name="Nishi S."/>
            <person name="Hori S."/>
            <person name="Arai W."/>
            <person name="Tsubouchi T."/>
            <person name="Morono Y."/>
            <person name="Uchiyama I."/>
            <person name="Ito T."/>
            <person name="Fujiyama A."/>
            <person name="Inagaki F."/>
            <person name="Takami H."/>
        </authorList>
    </citation>
    <scope>NUCLEOTIDE SEQUENCE</scope>
    <source>
        <strain evidence="2">Expedition CK06-06</strain>
    </source>
</reference>
<protein>
    <submittedName>
        <fullName evidence="2">Uncharacterized protein</fullName>
    </submittedName>
</protein>
<organism evidence="2">
    <name type="scientific">marine sediment metagenome</name>
    <dbReference type="NCBI Taxonomy" id="412755"/>
    <lineage>
        <taxon>unclassified sequences</taxon>
        <taxon>metagenomes</taxon>
        <taxon>ecological metagenomes</taxon>
    </lineage>
</organism>
<evidence type="ECO:0000256" key="1">
    <source>
        <dbReference type="SAM" id="MobiDB-lite"/>
    </source>
</evidence>
<evidence type="ECO:0000313" key="2">
    <source>
        <dbReference type="EMBL" id="GAG73761.1"/>
    </source>
</evidence>
<name>X1BNP8_9ZZZZ</name>
<feature type="region of interest" description="Disordered" evidence="1">
    <location>
        <begin position="1"/>
        <end position="21"/>
    </location>
</feature>